<comment type="caution">
    <text evidence="1">The sequence shown here is derived from an EMBL/GenBank/DDBJ whole genome shotgun (WGS) entry which is preliminary data.</text>
</comment>
<accession>A0ABP3XMS6</accession>
<gene>
    <name evidence="1" type="ORF">GCM10008917_25800</name>
</gene>
<dbReference type="Proteomes" id="UP001400965">
    <property type="component" value="Unassembled WGS sequence"/>
</dbReference>
<dbReference type="InterPro" id="IPR013785">
    <property type="entry name" value="Aldolase_TIM"/>
</dbReference>
<dbReference type="InterPro" id="IPR006699">
    <property type="entry name" value="GlpP"/>
</dbReference>
<evidence type="ECO:0000313" key="1">
    <source>
        <dbReference type="EMBL" id="GAA0866012.1"/>
    </source>
</evidence>
<dbReference type="PIRSF" id="PIRSF016897">
    <property type="entry name" value="GlpP"/>
    <property type="match status" value="1"/>
</dbReference>
<protein>
    <submittedName>
        <fullName evidence="1">Glycerol-3-phosphate responsive antiterminator</fullName>
    </submittedName>
</protein>
<dbReference type="RefSeq" id="WP_346046687.1">
    <property type="nucleotide sequence ID" value="NZ_BAAACP010000021.1"/>
</dbReference>
<dbReference type="PANTHER" id="PTHR35787">
    <property type="entry name" value="GLYCEROL UPTAKE OPERON ANTITERMINATOR REGULATORY PROTEIN"/>
    <property type="match status" value="1"/>
</dbReference>
<dbReference type="Gene3D" id="3.20.20.70">
    <property type="entry name" value="Aldolase class I"/>
    <property type="match status" value="1"/>
</dbReference>
<evidence type="ECO:0000313" key="2">
    <source>
        <dbReference type="Proteomes" id="UP001400965"/>
    </source>
</evidence>
<dbReference type="EMBL" id="BAAACP010000021">
    <property type="protein sequence ID" value="GAA0866012.1"/>
    <property type="molecule type" value="Genomic_DNA"/>
</dbReference>
<sequence>MKDLLELNPIICAIKNDEHLEDAANSDGDIVFLLNEDILSLKDKIEFLHKHNKKVFVHIDMITGISSSPIAVDYMKKELNLDGIITTKTNIVKRAIELDLKVVQRFFFIDSMSLENAIESLRKVKPDAIEVMPGVIQKVIKKMNKTYPNIPIICGGLIDSKEEIINGLASGAMAISTTDVEIW</sequence>
<proteinExistence type="predicted"/>
<dbReference type="Pfam" id="PF04309">
    <property type="entry name" value="G3P_antiterm"/>
    <property type="match status" value="1"/>
</dbReference>
<keyword evidence="2" id="KW-1185">Reference proteome</keyword>
<dbReference type="SUPFAM" id="SSF110391">
    <property type="entry name" value="GlpP-like"/>
    <property type="match status" value="1"/>
</dbReference>
<organism evidence="1 2">
    <name type="scientific">Paraclostridium tenue</name>
    <dbReference type="NCBI Taxonomy" id="1737"/>
    <lineage>
        <taxon>Bacteria</taxon>
        <taxon>Bacillati</taxon>
        <taxon>Bacillota</taxon>
        <taxon>Clostridia</taxon>
        <taxon>Peptostreptococcales</taxon>
        <taxon>Peptostreptococcaceae</taxon>
        <taxon>Paraclostridium</taxon>
    </lineage>
</organism>
<name>A0ABP3XMS6_9FIRM</name>
<dbReference type="PANTHER" id="PTHR35787:SF1">
    <property type="entry name" value="GLYCEROL UPTAKE OPERON ANTITERMINATOR REGULATORY PROTEIN"/>
    <property type="match status" value="1"/>
</dbReference>
<reference evidence="2" key="1">
    <citation type="journal article" date="2019" name="Int. J. Syst. Evol. Microbiol.">
        <title>The Global Catalogue of Microorganisms (GCM) 10K type strain sequencing project: providing services to taxonomists for standard genome sequencing and annotation.</title>
        <authorList>
            <consortium name="The Broad Institute Genomics Platform"/>
            <consortium name="The Broad Institute Genome Sequencing Center for Infectious Disease"/>
            <person name="Wu L."/>
            <person name="Ma J."/>
        </authorList>
    </citation>
    <scope>NUCLEOTIDE SEQUENCE [LARGE SCALE GENOMIC DNA]</scope>
    <source>
        <strain evidence="2">JCM 6486</strain>
    </source>
</reference>